<comment type="caution">
    <text evidence="2">The sequence shown here is derived from an EMBL/GenBank/DDBJ whole genome shotgun (WGS) entry which is preliminary data.</text>
</comment>
<gene>
    <name evidence="2" type="ORF">GCM10023147_20800</name>
</gene>
<protein>
    <submittedName>
        <fullName evidence="2">Uncharacterized protein</fullName>
    </submittedName>
</protein>
<feature type="compositionally biased region" description="Acidic residues" evidence="1">
    <location>
        <begin position="133"/>
        <end position="145"/>
    </location>
</feature>
<evidence type="ECO:0000256" key="1">
    <source>
        <dbReference type="SAM" id="MobiDB-lite"/>
    </source>
</evidence>
<dbReference type="Proteomes" id="UP001500635">
    <property type="component" value="Unassembled WGS sequence"/>
</dbReference>
<sequence length="145" mass="16149">MSILPVMNDIFVTIHKGYYGGYNRHGVYENICHETSTPATVAAIIETRTRELAGVEKELVALRRVLELATERDTILKLRHRAVEALKATGIPAQKARTIAAAVRDDALKALVRDIEPPDCEYCSGDCCTNPYPDDDEDDEDDEDD</sequence>
<dbReference type="RefSeq" id="WP_344994797.1">
    <property type="nucleotide sequence ID" value="NZ_BAABFR010000026.1"/>
</dbReference>
<evidence type="ECO:0000313" key="3">
    <source>
        <dbReference type="Proteomes" id="UP001500635"/>
    </source>
</evidence>
<keyword evidence="3" id="KW-1185">Reference proteome</keyword>
<name>A0ABP8JJE8_9ACTN</name>
<accession>A0ABP8JJE8</accession>
<reference evidence="3" key="1">
    <citation type="journal article" date="2019" name="Int. J. Syst. Evol. Microbiol.">
        <title>The Global Catalogue of Microorganisms (GCM) 10K type strain sequencing project: providing services to taxonomists for standard genome sequencing and annotation.</title>
        <authorList>
            <consortium name="The Broad Institute Genomics Platform"/>
            <consortium name="The Broad Institute Genome Sequencing Center for Infectious Disease"/>
            <person name="Wu L."/>
            <person name="Ma J."/>
        </authorList>
    </citation>
    <scope>NUCLEOTIDE SEQUENCE [LARGE SCALE GENOMIC DNA]</scope>
    <source>
        <strain evidence="3">JCM 17688</strain>
    </source>
</reference>
<evidence type="ECO:0000313" key="2">
    <source>
        <dbReference type="EMBL" id="GAA4391664.1"/>
    </source>
</evidence>
<feature type="region of interest" description="Disordered" evidence="1">
    <location>
        <begin position="126"/>
        <end position="145"/>
    </location>
</feature>
<proteinExistence type="predicted"/>
<dbReference type="EMBL" id="BAABFR010000026">
    <property type="protein sequence ID" value="GAA4391664.1"/>
    <property type="molecule type" value="Genomic_DNA"/>
</dbReference>
<organism evidence="2 3">
    <name type="scientific">Tsukamurella soli</name>
    <dbReference type="NCBI Taxonomy" id="644556"/>
    <lineage>
        <taxon>Bacteria</taxon>
        <taxon>Bacillati</taxon>
        <taxon>Actinomycetota</taxon>
        <taxon>Actinomycetes</taxon>
        <taxon>Mycobacteriales</taxon>
        <taxon>Tsukamurellaceae</taxon>
        <taxon>Tsukamurella</taxon>
    </lineage>
</organism>